<dbReference type="EMBL" id="QEKW01000009">
    <property type="protein sequence ID" value="PVZ08161.1"/>
    <property type="molecule type" value="Genomic_DNA"/>
</dbReference>
<dbReference type="InterPro" id="IPR055878">
    <property type="entry name" value="DUF7455"/>
</dbReference>
<dbReference type="AlphaFoldDB" id="A0A2U1F7K3"/>
<dbReference type="OrthoDB" id="3539048at2"/>
<dbReference type="RefSeq" id="WP_116709404.1">
    <property type="nucleotide sequence ID" value="NZ_QEKW01000009.1"/>
</dbReference>
<proteinExistence type="predicted"/>
<name>A0A2U1F7K3_9PSEU</name>
<gene>
    <name evidence="2" type="ORF">C8D89_10944</name>
</gene>
<accession>A0A2U1F7K3</accession>
<organism evidence="2 3">
    <name type="scientific">Actinomycetospora cinnamomea</name>
    <dbReference type="NCBI Taxonomy" id="663609"/>
    <lineage>
        <taxon>Bacteria</taxon>
        <taxon>Bacillati</taxon>
        <taxon>Actinomycetota</taxon>
        <taxon>Actinomycetes</taxon>
        <taxon>Pseudonocardiales</taxon>
        <taxon>Pseudonocardiaceae</taxon>
        <taxon>Actinomycetospora</taxon>
    </lineage>
</organism>
<dbReference type="Pfam" id="PF24254">
    <property type="entry name" value="DUF7455"/>
    <property type="match status" value="1"/>
</dbReference>
<protein>
    <recommendedName>
        <fullName evidence="1">DUF7455 domain-containing protein</fullName>
    </recommendedName>
</protein>
<sequence>MTTDHVGPQPTAPATCDRCIARAAFLVRIAGGGELVFCGHHLRVHHERLRASGAVVRPLLTRSVMYVRGDAA</sequence>
<keyword evidence="3" id="KW-1185">Reference proteome</keyword>
<feature type="domain" description="DUF7455" evidence="1">
    <location>
        <begin position="11"/>
        <end position="57"/>
    </location>
</feature>
<reference evidence="2 3" key="1">
    <citation type="submission" date="2018-04" db="EMBL/GenBank/DDBJ databases">
        <title>Genomic Encyclopedia of Type Strains, Phase IV (KMG-IV): sequencing the most valuable type-strain genomes for metagenomic binning, comparative biology and taxonomic classification.</title>
        <authorList>
            <person name="Goeker M."/>
        </authorList>
    </citation>
    <scope>NUCLEOTIDE SEQUENCE [LARGE SCALE GENOMIC DNA]</scope>
    <source>
        <strain evidence="2 3">DSM 45771</strain>
    </source>
</reference>
<evidence type="ECO:0000313" key="2">
    <source>
        <dbReference type="EMBL" id="PVZ08161.1"/>
    </source>
</evidence>
<evidence type="ECO:0000259" key="1">
    <source>
        <dbReference type="Pfam" id="PF24254"/>
    </source>
</evidence>
<comment type="caution">
    <text evidence="2">The sequence shown here is derived from an EMBL/GenBank/DDBJ whole genome shotgun (WGS) entry which is preliminary data.</text>
</comment>
<evidence type="ECO:0000313" key="3">
    <source>
        <dbReference type="Proteomes" id="UP000245639"/>
    </source>
</evidence>
<dbReference type="Proteomes" id="UP000245639">
    <property type="component" value="Unassembled WGS sequence"/>
</dbReference>